<protein>
    <submittedName>
        <fullName evidence="2">Uncharacterized protein</fullName>
    </submittedName>
</protein>
<dbReference type="EMBL" id="PVZC01000016">
    <property type="protein sequence ID" value="PRX90812.1"/>
    <property type="molecule type" value="Genomic_DNA"/>
</dbReference>
<proteinExistence type="predicted"/>
<comment type="caution">
    <text evidence="2">The sequence shown here is derived from an EMBL/GenBank/DDBJ whole genome shotgun (WGS) entry which is preliminary data.</text>
</comment>
<organism evidence="2 3">
    <name type="scientific">Allonocardiopsis opalescens</name>
    <dbReference type="NCBI Taxonomy" id="1144618"/>
    <lineage>
        <taxon>Bacteria</taxon>
        <taxon>Bacillati</taxon>
        <taxon>Actinomycetota</taxon>
        <taxon>Actinomycetes</taxon>
        <taxon>Streptosporangiales</taxon>
        <taxon>Allonocardiopsis</taxon>
    </lineage>
</organism>
<dbReference type="AlphaFoldDB" id="A0A2T0PPI7"/>
<dbReference type="Proteomes" id="UP000237846">
    <property type="component" value="Unassembled WGS sequence"/>
</dbReference>
<evidence type="ECO:0000256" key="1">
    <source>
        <dbReference type="SAM" id="MobiDB-lite"/>
    </source>
</evidence>
<reference evidence="2 3" key="1">
    <citation type="submission" date="2018-03" db="EMBL/GenBank/DDBJ databases">
        <title>Genomic Encyclopedia of Archaeal and Bacterial Type Strains, Phase II (KMG-II): from individual species to whole genera.</title>
        <authorList>
            <person name="Goeker M."/>
        </authorList>
    </citation>
    <scope>NUCLEOTIDE SEQUENCE [LARGE SCALE GENOMIC DNA]</scope>
    <source>
        <strain evidence="2 3">DSM 45601</strain>
    </source>
</reference>
<feature type="region of interest" description="Disordered" evidence="1">
    <location>
        <begin position="1"/>
        <end position="22"/>
    </location>
</feature>
<gene>
    <name evidence="2" type="ORF">CLV72_1168</name>
</gene>
<sequence>MAGHDESPRRPTLAGHPGAMEMRLVDGPLDGGTLDVSALSAEEIAGGFALPSPHGLYLGGRSIYDPDPAEPGVLRWQGDVA</sequence>
<evidence type="ECO:0000313" key="2">
    <source>
        <dbReference type="EMBL" id="PRX90812.1"/>
    </source>
</evidence>
<name>A0A2T0PPI7_9ACTN</name>
<keyword evidence="3" id="KW-1185">Reference proteome</keyword>
<evidence type="ECO:0000313" key="3">
    <source>
        <dbReference type="Proteomes" id="UP000237846"/>
    </source>
</evidence>
<accession>A0A2T0PPI7</accession>